<evidence type="ECO:0000259" key="19">
    <source>
        <dbReference type="PROSITE" id="PS51194"/>
    </source>
</evidence>
<dbReference type="Gene3D" id="1.10.1520.10">
    <property type="entry name" value="Ribonuclease III domain"/>
    <property type="match status" value="2"/>
</dbReference>
<protein>
    <submittedName>
        <fullName evidence="21">Dicer4</fullName>
    </submittedName>
</protein>
<dbReference type="PROSITE" id="PS51327">
    <property type="entry name" value="DICER_DSRBF"/>
    <property type="match status" value="1"/>
</dbReference>
<dbReference type="InterPro" id="IPR038248">
    <property type="entry name" value="Dicer_dimer_sf"/>
</dbReference>
<evidence type="ECO:0000256" key="7">
    <source>
        <dbReference type="ARBA" id="ARBA00022801"/>
    </source>
</evidence>
<dbReference type="InterPro" id="IPR036389">
    <property type="entry name" value="RNase_III_sf"/>
</dbReference>
<evidence type="ECO:0000256" key="4">
    <source>
        <dbReference type="ARBA" id="ARBA00022723"/>
    </source>
</evidence>
<evidence type="ECO:0000259" key="17">
    <source>
        <dbReference type="PROSITE" id="PS50821"/>
    </source>
</evidence>
<evidence type="ECO:0000259" key="20">
    <source>
        <dbReference type="PROSITE" id="PS51327"/>
    </source>
</evidence>
<feature type="domain" description="PAZ" evidence="17">
    <location>
        <begin position="837"/>
        <end position="943"/>
    </location>
</feature>
<keyword evidence="11" id="KW-0943">RNA-mediated gene silencing</keyword>
<dbReference type="GO" id="GO:0004530">
    <property type="term" value="F:deoxyribonuclease I activity"/>
    <property type="evidence" value="ECO:0007669"/>
    <property type="project" value="TreeGrafter"/>
</dbReference>
<dbReference type="SUPFAM" id="SSF69065">
    <property type="entry name" value="RNase III domain-like"/>
    <property type="match status" value="2"/>
</dbReference>
<dbReference type="PANTHER" id="PTHR14950:SF37">
    <property type="entry name" value="ENDORIBONUCLEASE DICER"/>
    <property type="match status" value="1"/>
</dbReference>
<dbReference type="SUPFAM" id="SSF52540">
    <property type="entry name" value="P-loop containing nucleoside triphosphate hydrolases"/>
    <property type="match status" value="1"/>
</dbReference>
<accession>A0A1W7HGU4</accession>
<evidence type="ECO:0000256" key="14">
    <source>
        <dbReference type="PROSITE-ProRule" id="PRU00657"/>
    </source>
</evidence>
<feature type="domain" description="RNase III" evidence="16">
    <location>
        <begin position="1140"/>
        <end position="1340"/>
    </location>
</feature>
<feature type="region of interest" description="Disordered" evidence="15">
    <location>
        <begin position="1024"/>
        <end position="1055"/>
    </location>
</feature>
<evidence type="ECO:0000256" key="15">
    <source>
        <dbReference type="SAM" id="MobiDB-lite"/>
    </source>
</evidence>
<dbReference type="GO" id="GO:0046872">
    <property type="term" value="F:metal ion binding"/>
    <property type="evidence" value="ECO:0007669"/>
    <property type="project" value="UniProtKB-KW"/>
</dbReference>
<feature type="domain" description="Helicase ATP-binding" evidence="18">
    <location>
        <begin position="24"/>
        <end position="202"/>
    </location>
</feature>
<dbReference type="Gene3D" id="3.40.50.300">
    <property type="entry name" value="P-loop containing nucleotide triphosphate hydrolases"/>
    <property type="match status" value="2"/>
</dbReference>
<dbReference type="Pfam" id="PF20932">
    <property type="entry name" value="Dicer_dsRBD"/>
    <property type="match status" value="1"/>
</dbReference>
<dbReference type="Gene3D" id="3.30.160.380">
    <property type="entry name" value="Dicer dimerisation domain"/>
    <property type="match status" value="1"/>
</dbReference>
<dbReference type="Pfam" id="PF04851">
    <property type="entry name" value="ResIII"/>
    <property type="match status" value="1"/>
</dbReference>
<keyword evidence="14" id="KW-0694">RNA-binding</keyword>
<dbReference type="GO" id="GO:0030422">
    <property type="term" value="P:siRNA processing"/>
    <property type="evidence" value="ECO:0007669"/>
    <property type="project" value="InterPro"/>
</dbReference>
<dbReference type="EMBL" id="LC194144">
    <property type="protein sequence ID" value="BAX36483.1"/>
    <property type="molecule type" value="mRNA"/>
</dbReference>
<keyword evidence="7" id="KW-0378">Hydrolase</keyword>
<dbReference type="CDD" id="cd18034">
    <property type="entry name" value="DEXHc_dicer"/>
    <property type="match status" value="1"/>
</dbReference>
<dbReference type="InterPro" id="IPR003100">
    <property type="entry name" value="PAZ_dom"/>
</dbReference>
<evidence type="ECO:0000256" key="11">
    <source>
        <dbReference type="ARBA" id="ARBA00023158"/>
    </source>
</evidence>
<keyword evidence="9" id="KW-0067">ATP-binding</keyword>
<keyword evidence="6" id="KW-0547">Nucleotide-binding</keyword>
<evidence type="ECO:0000256" key="1">
    <source>
        <dbReference type="ARBA" id="ARBA00001936"/>
    </source>
</evidence>
<feature type="domain" description="Helicase C-terminal" evidence="19">
    <location>
        <begin position="370"/>
        <end position="536"/>
    </location>
</feature>
<evidence type="ECO:0000256" key="9">
    <source>
        <dbReference type="ARBA" id="ARBA00022840"/>
    </source>
</evidence>
<keyword evidence="4" id="KW-0479">Metal-binding</keyword>
<evidence type="ECO:0000259" key="16">
    <source>
        <dbReference type="PROSITE" id="PS50142"/>
    </source>
</evidence>
<dbReference type="PROSITE" id="PS00018">
    <property type="entry name" value="EF_HAND_1"/>
    <property type="match status" value="1"/>
</dbReference>
<dbReference type="GO" id="GO:0003723">
    <property type="term" value="F:RNA binding"/>
    <property type="evidence" value="ECO:0007669"/>
    <property type="project" value="UniProtKB-UniRule"/>
</dbReference>
<evidence type="ECO:0000256" key="13">
    <source>
        <dbReference type="ARBA" id="ARBA00035116"/>
    </source>
</evidence>
<dbReference type="InterPro" id="IPR006935">
    <property type="entry name" value="Helicase/UvrB_N"/>
</dbReference>
<dbReference type="FunFam" id="1.10.1520.10:FF:000005">
    <property type="entry name" value="Putative endoribonuclease dicer"/>
    <property type="match status" value="1"/>
</dbReference>
<dbReference type="GO" id="GO:0004525">
    <property type="term" value="F:ribonuclease III activity"/>
    <property type="evidence" value="ECO:0007669"/>
    <property type="project" value="InterPro"/>
</dbReference>
<dbReference type="Gene3D" id="2.170.260.10">
    <property type="entry name" value="paz domain"/>
    <property type="match status" value="1"/>
</dbReference>
<dbReference type="InterPro" id="IPR001650">
    <property type="entry name" value="Helicase_C-like"/>
</dbReference>
<feature type="domain" description="RNase III" evidence="16">
    <location>
        <begin position="1386"/>
        <end position="1545"/>
    </location>
</feature>
<sequence length="1653" mass="190538">MDSYSSNTSPTQTEFERRQYQVELIEKIKQMNAILFLPTGSGKTFIALEIIKHMQNDLQKPVSEGGKRTIFLVNTIALVEQHYSFLKRHCSLNITMLTGDVGVDLWKEEEWTAIENNAQILIMTSQIYVNVLTHAYLYLKNANLIIFDECHHAVNKHPMREVMIFFDQCEEQDRPKVLGLSATLLNANTTIFEFNDHLKTLENTFRSKIITSTRVAEVKRFSTKAKESFETLSSYESPSTVTTQIAELMLKNKYILENLKLKDVVDVPEVTDVLLNDRGENRAKLLINCLSDLLVHLEQFGTYFCYLCCELYIVQLYRIMFEKSNDELYCNALMLMITVVKAIKKIVSIEISRSGDLDTIDVVQKNSANKLTHLLNELEKLSPSDKCIVFVERRMTAKILTKMIEMFFKETKTQLTADFMIGFSVHPLRNFREGEFVKRCNKKVMTNFRSGKINVLVASNVLEEGIDMPDCNVVFMYDFPKTFRSYVQSKGRARKAESTYVLLVDKDEEKNRKKIVDFKKLEKELEHVVHTFDISHDSDDEDKSDKENCDEVYTTEAGASVTRAQAIPIINLYCSTLPSDVFTQLTPYWWKNGPKNAVYCKLQFPMNAAIKDIIKGPVCSKIKEAKQAVAFKAVKMLHKLNALNDNLMPILAPDRAEDEKEWFPNWDNSVESGDGTKSSKREVDIKVPQYLQDCRPIPNEKCYLHVINMIPKYPKPKMRRRERCHRLLTSRYELGIITRHRIPQICDFPIFSDLGEVEISIDTNHCSLELNEEELLAISKFHRVLFLKAIQVVKKCLLYSEEDDSVGYFLVPLKPCKQRDMMEIAFKVVFNQWNIFDVKEPSEEERKKEEFTKEKYWGNVVIPWYQRPDHQNNETTKKKYYVITDFDDNYNLISPFPNERYETFAEFFEKVYNLKSLRPGQPMMEARPIPHNLDCLRPRVTSSEKSKKSKSKEQSLFMAPEFVIKQTFPACYFYKSTVVPTILHRLHYLLVAEELREKIVTEAKIGKLEWEKDENDVLRVSDKYTIKKPSNNQEPSVASKHENKNDESKSSKKKSVGYSRQIEKLKKAEKCLIKLIENEEDLPIDLDRSKNVTTKDIKKFLTYVSRNTDFDSFGEKGSIKRAPTSNISASGVNYEEPPSLMTLRKRVDYAGPRQKEIFEALTPAGCNDIVDLERLETLGDSFLKFAVSFSIFVSFNNVNEGYLTTLKGRLVGNRNLLYCGNKLNIGPLIKINTFSSNLNWCPPGFVLPDLLMNIRKITSPSVIFHVKIPYMEQFSGSISENTMSVMKTDVKEFVDNVANKPETTKQESAALSFFGKQSVSDKTIADVVEALIGVYVKTGGIESAYRLLNYLGILAKPKYEDIMGTQVPSPLFEKSRLTVDDLVPNWKKLEKLLNYEFQDKAYIVQALSHPSYLKNNMTDCYQTLEFIGDAVIDFLITSYIYEYCGNLPPGKLTDLRASLVNNNTFGALCVRLGLHKFLLSNNKNLTDAVNRFIEYQEERDYEIHGNEMMVLISESDVKIAEEVEVPKVLGDLFESIAGAIYLDSGNSLETVWRIYYNIMKEEIKKFSENIPINPIRALYEEPGLKVKFLKETTKTTEDVKLRKFIERKIEVPLSVIKCNKEYLYYGRGENTDLCKRAAAKLALRDFGRTEFVI</sequence>
<dbReference type="InterPro" id="IPR005034">
    <property type="entry name" value="Dicer_dimerisation"/>
</dbReference>
<keyword evidence="10" id="KW-0460">Magnesium</keyword>
<dbReference type="SMART" id="SM00535">
    <property type="entry name" value="RIBOc"/>
    <property type="match status" value="2"/>
</dbReference>
<dbReference type="Pfam" id="PF03368">
    <property type="entry name" value="Dicer_dimer"/>
    <property type="match status" value="1"/>
</dbReference>
<evidence type="ECO:0000256" key="2">
    <source>
        <dbReference type="ARBA" id="ARBA00001946"/>
    </source>
</evidence>
<reference evidence="21" key="1">
    <citation type="submission" date="2016-11" db="EMBL/GenBank/DDBJ databases">
        <title>Geographic variation in RNAi sensitivity in the migratory locust.</title>
        <authorList>
            <person name="Sugahara R."/>
            <person name="Tanaka S."/>
            <person name="Jouraku A."/>
            <person name="Shiotsuki T."/>
        </authorList>
    </citation>
    <scope>NUCLEOTIDE SEQUENCE</scope>
    <source>
        <tissue evidence="21">Whole body</tissue>
    </source>
</reference>
<dbReference type="GO" id="GO:0005524">
    <property type="term" value="F:ATP binding"/>
    <property type="evidence" value="ECO:0007669"/>
    <property type="project" value="UniProtKB-KW"/>
</dbReference>
<dbReference type="PROSITE" id="PS51194">
    <property type="entry name" value="HELICASE_CTER"/>
    <property type="match status" value="1"/>
</dbReference>
<dbReference type="FunFam" id="3.40.50.300:FF:000628">
    <property type="entry name" value="Endoribonuclease Dicer"/>
    <property type="match status" value="1"/>
</dbReference>
<dbReference type="InterPro" id="IPR018247">
    <property type="entry name" value="EF_Hand_1_Ca_BS"/>
</dbReference>
<dbReference type="SMART" id="SM00487">
    <property type="entry name" value="DEXDc"/>
    <property type="match status" value="1"/>
</dbReference>
<dbReference type="GO" id="GO:0004386">
    <property type="term" value="F:helicase activity"/>
    <property type="evidence" value="ECO:0007669"/>
    <property type="project" value="UniProtKB-KW"/>
</dbReference>
<dbReference type="InterPro" id="IPR000999">
    <property type="entry name" value="RNase_III_dom"/>
</dbReference>
<dbReference type="GO" id="GO:0006309">
    <property type="term" value="P:apoptotic DNA fragmentation"/>
    <property type="evidence" value="ECO:0007669"/>
    <property type="project" value="TreeGrafter"/>
</dbReference>
<evidence type="ECO:0000256" key="5">
    <source>
        <dbReference type="ARBA" id="ARBA00022737"/>
    </source>
</evidence>
<name>A0A1W7HGU4_9HEMI</name>
<dbReference type="InterPro" id="IPR048512">
    <property type="entry name" value="Dicer_platform"/>
</dbReference>
<dbReference type="PROSITE" id="PS50821">
    <property type="entry name" value="PAZ"/>
    <property type="match status" value="1"/>
</dbReference>
<dbReference type="GO" id="GO:0005634">
    <property type="term" value="C:nucleus"/>
    <property type="evidence" value="ECO:0007669"/>
    <property type="project" value="TreeGrafter"/>
</dbReference>
<dbReference type="Gene3D" id="3.30.160.20">
    <property type="match status" value="1"/>
</dbReference>
<keyword evidence="8" id="KW-0347">Helicase</keyword>
<dbReference type="SMART" id="SM00490">
    <property type="entry name" value="HELICc"/>
    <property type="match status" value="1"/>
</dbReference>
<feature type="compositionally biased region" description="Basic and acidic residues" evidence="15">
    <location>
        <begin position="1039"/>
        <end position="1050"/>
    </location>
</feature>
<proteinExistence type="evidence at transcript level"/>
<dbReference type="GO" id="GO:0031054">
    <property type="term" value="P:pre-miRNA processing"/>
    <property type="evidence" value="ECO:0007669"/>
    <property type="project" value="InterPro"/>
</dbReference>
<keyword evidence="5" id="KW-0677">Repeat</keyword>
<gene>
    <name evidence="21" type="primary">PkDCR4</name>
</gene>
<comment type="cofactor">
    <cofactor evidence="2">
        <name>Mg(2+)</name>
        <dbReference type="ChEBI" id="CHEBI:18420"/>
    </cofactor>
</comment>
<evidence type="ECO:0000256" key="8">
    <source>
        <dbReference type="ARBA" id="ARBA00022806"/>
    </source>
</evidence>
<dbReference type="InterPro" id="IPR014001">
    <property type="entry name" value="Helicase_ATP-bd"/>
</dbReference>
<comment type="similarity">
    <text evidence="13 14">Belongs to the helicase family. Dicer subfamily.</text>
</comment>
<evidence type="ECO:0000256" key="12">
    <source>
        <dbReference type="ARBA" id="ARBA00023211"/>
    </source>
</evidence>
<dbReference type="PROSITE" id="PS51192">
    <property type="entry name" value="HELICASE_ATP_BIND_1"/>
    <property type="match status" value="1"/>
</dbReference>
<organism evidence="21">
    <name type="scientific">Planococcus kraunhiae</name>
    <dbReference type="NCBI Taxonomy" id="494597"/>
    <lineage>
        <taxon>Eukaryota</taxon>
        <taxon>Metazoa</taxon>
        <taxon>Ecdysozoa</taxon>
        <taxon>Arthropoda</taxon>
        <taxon>Hexapoda</taxon>
        <taxon>Insecta</taxon>
        <taxon>Pterygota</taxon>
        <taxon>Neoptera</taxon>
        <taxon>Paraneoptera</taxon>
        <taxon>Hemiptera</taxon>
        <taxon>Sternorrhyncha</taxon>
        <taxon>Coccoidea</taxon>
        <taxon>Pseudococcidae</taxon>
        <taxon>Planococcus</taxon>
    </lineage>
</organism>
<dbReference type="CDD" id="cd00593">
    <property type="entry name" value="RIBOc"/>
    <property type="match status" value="2"/>
</dbReference>
<keyword evidence="3" id="KW-0540">Nuclease</keyword>
<dbReference type="InterPro" id="IPR044441">
    <property type="entry name" value="DICER_DSRM"/>
</dbReference>
<dbReference type="Pfam" id="PF00636">
    <property type="entry name" value="Ribonuclease_3"/>
    <property type="match status" value="2"/>
</dbReference>
<evidence type="ECO:0000259" key="18">
    <source>
        <dbReference type="PROSITE" id="PS51192"/>
    </source>
</evidence>
<dbReference type="GO" id="GO:0070578">
    <property type="term" value="C:RISC-loading complex"/>
    <property type="evidence" value="ECO:0007669"/>
    <property type="project" value="TreeGrafter"/>
</dbReference>
<dbReference type="Pfam" id="PF00271">
    <property type="entry name" value="Helicase_C"/>
    <property type="match status" value="1"/>
</dbReference>
<comment type="cofactor">
    <cofactor evidence="1">
        <name>Mn(2+)</name>
        <dbReference type="ChEBI" id="CHEBI:29035"/>
    </cofactor>
</comment>
<dbReference type="PANTHER" id="PTHR14950">
    <property type="entry name" value="DICER-RELATED"/>
    <property type="match status" value="1"/>
</dbReference>
<dbReference type="PROSITE" id="PS50142">
    <property type="entry name" value="RNASE_3_2"/>
    <property type="match status" value="2"/>
</dbReference>
<dbReference type="InterPro" id="IPR027417">
    <property type="entry name" value="P-loop_NTPase"/>
</dbReference>
<dbReference type="GO" id="GO:0003677">
    <property type="term" value="F:DNA binding"/>
    <property type="evidence" value="ECO:0007669"/>
    <property type="project" value="InterPro"/>
</dbReference>
<evidence type="ECO:0000313" key="21">
    <source>
        <dbReference type="EMBL" id="BAX36483.1"/>
    </source>
</evidence>
<dbReference type="GO" id="GO:0005737">
    <property type="term" value="C:cytoplasm"/>
    <property type="evidence" value="ECO:0007669"/>
    <property type="project" value="TreeGrafter"/>
</dbReference>
<evidence type="ECO:0000256" key="10">
    <source>
        <dbReference type="ARBA" id="ARBA00022842"/>
    </source>
</evidence>
<dbReference type="Pfam" id="PF20931">
    <property type="entry name" value="Dicer_platform"/>
    <property type="match status" value="1"/>
</dbReference>
<evidence type="ECO:0000256" key="6">
    <source>
        <dbReference type="ARBA" id="ARBA00022741"/>
    </source>
</evidence>
<evidence type="ECO:0000256" key="3">
    <source>
        <dbReference type="ARBA" id="ARBA00022722"/>
    </source>
</evidence>
<feature type="domain" description="Dicer dsRNA-binding fold" evidence="20">
    <location>
        <begin position="566"/>
        <end position="657"/>
    </location>
</feature>
<keyword evidence="12" id="KW-0464">Manganese</keyword>